<accession>A0A4U2ZCC7</accession>
<organism evidence="4 5">
    <name type="scientific">Lysinibacillus mangiferihumi</name>
    <dbReference type="NCBI Taxonomy" id="1130819"/>
    <lineage>
        <taxon>Bacteria</taxon>
        <taxon>Bacillati</taxon>
        <taxon>Bacillota</taxon>
        <taxon>Bacilli</taxon>
        <taxon>Bacillales</taxon>
        <taxon>Bacillaceae</taxon>
        <taxon>Lysinibacillus</taxon>
    </lineage>
</organism>
<keyword evidence="1" id="KW-0175">Coiled coil</keyword>
<feature type="coiled-coil region" evidence="1">
    <location>
        <begin position="1414"/>
        <end position="1441"/>
    </location>
</feature>
<feature type="transmembrane region" description="Helical" evidence="3">
    <location>
        <begin position="620"/>
        <end position="638"/>
    </location>
</feature>
<evidence type="ECO:0000313" key="5">
    <source>
        <dbReference type="Proteomes" id="UP000308744"/>
    </source>
</evidence>
<feature type="region of interest" description="Disordered" evidence="2">
    <location>
        <begin position="1551"/>
        <end position="1593"/>
    </location>
</feature>
<dbReference type="Gene3D" id="1.20.120.20">
    <property type="entry name" value="Apolipoprotein"/>
    <property type="match status" value="1"/>
</dbReference>
<keyword evidence="5" id="KW-1185">Reference proteome</keyword>
<comment type="caution">
    <text evidence="4">The sequence shown here is derived from an EMBL/GenBank/DDBJ whole genome shotgun (WGS) entry which is preliminary data.</text>
</comment>
<dbReference type="RefSeq" id="WP_107893740.1">
    <property type="nucleotide sequence ID" value="NZ_PYWM01000001.1"/>
</dbReference>
<feature type="transmembrane region" description="Helical" evidence="3">
    <location>
        <begin position="650"/>
        <end position="669"/>
    </location>
</feature>
<feature type="coiled-coil region" evidence="1">
    <location>
        <begin position="856"/>
        <end position="927"/>
    </location>
</feature>
<evidence type="ECO:0000313" key="4">
    <source>
        <dbReference type="EMBL" id="TKI72018.1"/>
    </source>
</evidence>
<keyword evidence="3" id="KW-0812">Transmembrane</keyword>
<sequence length="1610" mass="176558">MANGRIKGITIELNGDTTGLTDALKDVNKESSKVTSELKEVERALKFDPSNTELIAQKQQLLAEQVQNTSQKLDVLKQAQQQVEQQFANGDIGAEQYRAFQRELATTEASLRSLQGQMDSTTQNYDSLRNANRDLQTFFDATGTTVNDFSDVLGTRLTNSIREGTASTDQINRALQIMGRHALGAGADIERMQDSLRNVNESGLQGVRNEFAQIANAADDAGDSVNGFGEKLKGVAAGLVVGGGLVVAIQEALDVASLNTNIEISMGIKGGDAEAVRKSINDVTAAIGDEEAAYEGVRRQMTLNKNASMETNQKIIEGASMISRAYKEVDFKELIQESHEIGKELKISQQDALGLVNQLLKIGFPPEQLDIIAEYGAQLQRAGYSAEEVQAIMAAGVDTGTWNIDNLLDGLKEGRIKAAEFGQGVDKATKEAIAGTNISAKELEKWGQAVAKGGEQGNKAFQDMTKELMAIEDKTKRNEIGVKLFGTMWEDQGENIAATILNMSNHLKTANDMQKQLNSDTDKLKADPAYRLAEAMNSIKQSLAPVLADLAEMVATTTDWIAENPKITASLVAIAGVIGTLVAAFATLMPAIGSLISILGGGATAAGLFGGALTILTGPVGLTIAAIAGFTAGVVLLYKKWDEFRELSPAIQGAIAMIAPGIVAVTGAIKAVQGAMSPAIESVDLFGTGVSEATQKALGAFMNLSEQATVSLNQLAWSGAIVTQDMATNIIGIYNQMGQQVLAEMQKDHAEQLTTMQNHFANSKALTEQEEQQILTNMQMKQAEKEQQISEGQARITEILNTAKEQKRAITDAEQQEINRIQQTMTTNAIRYLTENEQEQKVILERLKNDASNITAEQAAEVVQNSKKQKDEVVQEAEDQYNKTHAEITKQRDELGTISAEQADKLIAEAERQREETVRNAEDMHSKVVSEAKTQAGEHVEQVNWETGEILSKWEVFKNDATKKWDEIKTNASKKWNEIKTDTISKWEEIKAWPGKKIEEMKSAVEKKMVEVKTTIEKKWDDAKKVFKADSLLQIGKDIINGLIKGIGDKFGGVQTKIEELASKIPDWAKKILDIHSPSRVMAEVGMWTGEGLAQGIESTYGRNESAMKELGQLLIDTTKSNQAEVTKIADEAEKERTKIQQDAAKKKLEIENKLGVDLKKANNAISAKKKGATANDNIKIQQLKENANAKLLKLEQDTQEKLKKVNDKAWSDMVKKEEQASGERLKVLKQYIADKDSSNELSLATEQHILEQSLKLFKDGTAEKIEVQKMYKKVTESINKEKESIDKTYVDNVKKLNDDYIKEEERLTKVYEDEFQKRRNAYYSFAGLFDEVQKRDVTGATLIAALQSQVTAFEDWQKNIASLASKGINEGLLAELQAMGPKAGAEIAALNTLTEEQLAEYTGLWKTKNEQARIQTESELTELKQNTEKQINELKTKTAEQLRIYQNEWRNSMIALKGNVKTEMAEMPNIGVYAVSGLIEGMMSKQGDLLNAAQSLAAIVSSAFASALDIHSPSRVMRGYGVNIGEGLVLGINDMVGKVEGATRRLAKAVTDKSNSPLPNNSVSSTTTNKTENNTENHYNFTVNSPKPLDPYETSRLNKNALKEMGLQI</sequence>
<reference evidence="4 5" key="1">
    <citation type="submission" date="2019-04" db="EMBL/GenBank/DDBJ databases">
        <title>Lysinibacillus genome sequencing.</title>
        <authorList>
            <person name="Dunlap C."/>
        </authorList>
    </citation>
    <scope>NUCLEOTIDE SEQUENCE [LARGE SCALE GENOMIC DNA]</scope>
    <source>
        <strain evidence="4 5">CCTCC AB 2010389</strain>
    </source>
</reference>
<evidence type="ECO:0000256" key="1">
    <source>
        <dbReference type="SAM" id="Coils"/>
    </source>
</evidence>
<evidence type="ECO:0000256" key="3">
    <source>
        <dbReference type="SAM" id="Phobius"/>
    </source>
</evidence>
<gene>
    <name evidence="4" type="ORF">FC756_03145</name>
</gene>
<feature type="compositionally biased region" description="Low complexity" evidence="2">
    <location>
        <begin position="1554"/>
        <end position="1578"/>
    </location>
</feature>
<feature type="coiled-coil region" evidence="1">
    <location>
        <begin position="1178"/>
        <end position="1209"/>
    </location>
</feature>
<feature type="coiled-coil region" evidence="1">
    <location>
        <begin position="766"/>
        <end position="816"/>
    </location>
</feature>
<name>A0A4U2ZCC7_9BACI</name>
<evidence type="ECO:0000256" key="2">
    <source>
        <dbReference type="SAM" id="MobiDB-lite"/>
    </source>
</evidence>
<dbReference type="Proteomes" id="UP000308744">
    <property type="component" value="Unassembled WGS sequence"/>
</dbReference>
<keyword evidence="3" id="KW-1133">Transmembrane helix</keyword>
<dbReference type="PANTHER" id="PTHR37813">
    <property type="entry name" value="FELS-2 PROPHAGE PROTEIN"/>
    <property type="match status" value="1"/>
</dbReference>
<proteinExistence type="predicted"/>
<protein>
    <submittedName>
        <fullName evidence="4">Uncharacterized protein</fullName>
    </submittedName>
</protein>
<dbReference type="EMBL" id="SZPU01000010">
    <property type="protein sequence ID" value="TKI72018.1"/>
    <property type="molecule type" value="Genomic_DNA"/>
</dbReference>
<dbReference type="SUPFAM" id="SSF58113">
    <property type="entry name" value="Apolipoprotein A-I"/>
    <property type="match status" value="1"/>
</dbReference>
<dbReference type="PANTHER" id="PTHR37813:SF1">
    <property type="entry name" value="FELS-2 PROPHAGE PROTEIN"/>
    <property type="match status" value="1"/>
</dbReference>
<feature type="coiled-coil region" evidence="1">
    <location>
        <begin position="24"/>
        <end position="131"/>
    </location>
</feature>
<feature type="transmembrane region" description="Helical" evidence="3">
    <location>
        <begin position="567"/>
        <end position="588"/>
    </location>
</feature>
<keyword evidence="3" id="KW-0472">Membrane</keyword>
<feature type="transmembrane region" description="Helical" evidence="3">
    <location>
        <begin position="595"/>
        <end position="614"/>
    </location>
</feature>